<keyword evidence="4" id="KW-1185">Reference proteome</keyword>
<organism evidence="3 4">
    <name type="scientific">Lophiotrema nucula</name>
    <dbReference type="NCBI Taxonomy" id="690887"/>
    <lineage>
        <taxon>Eukaryota</taxon>
        <taxon>Fungi</taxon>
        <taxon>Dikarya</taxon>
        <taxon>Ascomycota</taxon>
        <taxon>Pezizomycotina</taxon>
        <taxon>Dothideomycetes</taxon>
        <taxon>Pleosporomycetidae</taxon>
        <taxon>Pleosporales</taxon>
        <taxon>Lophiotremataceae</taxon>
        <taxon>Lophiotrema</taxon>
    </lineage>
</organism>
<keyword evidence="1" id="KW-0175">Coiled coil</keyword>
<feature type="region of interest" description="Disordered" evidence="2">
    <location>
        <begin position="148"/>
        <end position="167"/>
    </location>
</feature>
<evidence type="ECO:0000256" key="2">
    <source>
        <dbReference type="SAM" id="MobiDB-lite"/>
    </source>
</evidence>
<evidence type="ECO:0000256" key="1">
    <source>
        <dbReference type="SAM" id="Coils"/>
    </source>
</evidence>
<dbReference type="PANTHER" id="PTHR21974:SF2">
    <property type="entry name" value="RE15880P"/>
    <property type="match status" value="1"/>
</dbReference>
<dbReference type="EMBL" id="ML977327">
    <property type="protein sequence ID" value="KAF2113763.1"/>
    <property type="molecule type" value="Genomic_DNA"/>
</dbReference>
<feature type="region of interest" description="Disordered" evidence="2">
    <location>
        <begin position="383"/>
        <end position="405"/>
    </location>
</feature>
<evidence type="ECO:0000313" key="4">
    <source>
        <dbReference type="Proteomes" id="UP000799770"/>
    </source>
</evidence>
<protein>
    <submittedName>
        <fullName evidence="3">Uncharacterized protein</fullName>
    </submittedName>
</protein>
<proteinExistence type="predicted"/>
<reference evidence="3" key="1">
    <citation type="journal article" date="2020" name="Stud. Mycol.">
        <title>101 Dothideomycetes genomes: a test case for predicting lifestyles and emergence of pathogens.</title>
        <authorList>
            <person name="Haridas S."/>
            <person name="Albert R."/>
            <person name="Binder M."/>
            <person name="Bloem J."/>
            <person name="Labutti K."/>
            <person name="Salamov A."/>
            <person name="Andreopoulos B."/>
            <person name="Baker S."/>
            <person name="Barry K."/>
            <person name="Bills G."/>
            <person name="Bluhm B."/>
            <person name="Cannon C."/>
            <person name="Castanera R."/>
            <person name="Culley D."/>
            <person name="Daum C."/>
            <person name="Ezra D."/>
            <person name="Gonzalez J."/>
            <person name="Henrissat B."/>
            <person name="Kuo A."/>
            <person name="Liang C."/>
            <person name="Lipzen A."/>
            <person name="Lutzoni F."/>
            <person name="Magnuson J."/>
            <person name="Mondo S."/>
            <person name="Nolan M."/>
            <person name="Ohm R."/>
            <person name="Pangilinan J."/>
            <person name="Park H.-J."/>
            <person name="Ramirez L."/>
            <person name="Alfaro M."/>
            <person name="Sun H."/>
            <person name="Tritt A."/>
            <person name="Yoshinaga Y."/>
            <person name="Zwiers L.-H."/>
            <person name="Turgeon B."/>
            <person name="Goodwin S."/>
            <person name="Spatafora J."/>
            <person name="Crous P."/>
            <person name="Grigoriev I."/>
        </authorList>
    </citation>
    <scope>NUCLEOTIDE SEQUENCE</scope>
    <source>
        <strain evidence="3">CBS 627.86</strain>
    </source>
</reference>
<dbReference type="Proteomes" id="UP000799770">
    <property type="component" value="Unassembled WGS sequence"/>
</dbReference>
<dbReference type="AlphaFoldDB" id="A0A6A5Z429"/>
<gene>
    <name evidence="3" type="ORF">BDV96DRAFT_648007</name>
</gene>
<accession>A0A6A5Z429</accession>
<evidence type="ECO:0000313" key="3">
    <source>
        <dbReference type="EMBL" id="KAF2113763.1"/>
    </source>
</evidence>
<feature type="region of interest" description="Disordered" evidence="2">
    <location>
        <begin position="1"/>
        <end position="39"/>
    </location>
</feature>
<name>A0A6A5Z429_9PLEO</name>
<feature type="compositionally biased region" description="Basic and acidic residues" evidence="2">
    <location>
        <begin position="149"/>
        <end position="167"/>
    </location>
</feature>
<feature type="compositionally biased region" description="Basic and acidic residues" evidence="2">
    <location>
        <begin position="10"/>
        <end position="20"/>
    </location>
</feature>
<dbReference type="PANTHER" id="PTHR21974">
    <property type="entry name" value="RE15880P"/>
    <property type="match status" value="1"/>
</dbReference>
<sequence length="469" mass="52730">MATGYRRQQRHDPDTKHEYRQPVSYRSHPGTSDVRQDGHAQSSVILPDPYAEFVTTASTVHARIRAAALQNTSLLIALNDTEDAPSALAVKKVLVERTEDELDKQEQALRELERMIKDLRDKRDGSNNTLRDLLRRASAIIARLRKGHRENTEDASAQDHRNVGEQRSKEQMYFDTVALKSKEDKRKAELQHQLIAVRKEAKELEPQAEKHGGAHAELDALYESIFAGPTPGFPEEDATEREFELARENFENAKSKVLAKRKGVRTIEQAQRSLKQASVHATHAVTEVENAPFLALSDVKNELLNLDHYVTITNVTLEKSILALAPISAQLHGLAQELQTRLRKATISPTAKFEKAVLQEMLESTKQLLETSTALLNDMQTAAKREEEAARNDVRGEAQRLDEKRSKLQQLRQEAFEKVAGYGAAPPAYHNCCSRADQYEGECDLVVESSPVDEDHELYAPETHSELAV</sequence>
<feature type="coiled-coil region" evidence="1">
    <location>
        <begin position="88"/>
        <end position="136"/>
    </location>
</feature>
<dbReference type="OrthoDB" id="2562743at2759"/>